<evidence type="ECO:0000313" key="2">
    <source>
        <dbReference type="Proteomes" id="UP001652409"/>
    </source>
</evidence>
<proteinExistence type="predicted"/>
<gene>
    <name evidence="1" type="ORF">OCV61_17635</name>
</gene>
<dbReference type="Pfam" id="PF10123">
    <property type="entry name" value="Mu-like_Pro"/>
    <property type="match status" value="1"/>
</dbReference>
<sequence>MLQRQLRKVNGDCVEFYAKTLSQDSNLTKAPDYIRVLPLGNVSSEKGNFVVDGESYRLMKEHMQRRAIDIVIDYEHQTLGNVQAPAGGWIKELILKKDGIYARVEWTNKAKNYLRCKEYRYLSPVVIIQKNSHRVSQLHSVALTNTPAINGMTPIVNSATISSGVTYTLNDTEKEICKMLNLKESDYADYCMRRGKSG</sequence>
<evidence type="ECO:0000313" key="1">
    <source>
        <dbReference type="EMBL" id="MCU6767190.1"/>
    </source>
</evidence>
<keyword evidence="2" id="KW-1185">Reference proteome</keyword>
<comment type="caution">
    <text evidence="1">The sequence shown here is derived from an EMBL/GenBank/DDBJ whole genome shotgun (WGS) entry which is preliminary data.</text>
</comment>
<dbReference type="InterPro" id="IPR012106">
    <property type="entry name" value="Phage_Mu_Gp1"/>
</dbReference>
<dbReference type="GO" id="GO:0006508">
    <property type="term" value="P:proteolysis"/>
    <property type="evidence" value="ECO:0007669"/>
    <property type="project" value="UniProtKB-KW"/>
</dbReference>
<keyword evidence="1" id="KW-0378">Hydrolase</keyword>
<accession>A0ABT2TYB0</accession>
<name>A0ABT2TYB0_9FIRM</name>
<reference evidence="1 2" key="1">
    <citation type="journal article" date="2021" name="ISME Commun">
        <title>Automated analysis of genomic sequences facilitates high-throughput and comprehensive description of bacteria.</title>
        <authorList>
            <person name="Hitch T.C.A."/>
        </authorList>
    </citation>
    <scope>NUCLEOTIDE SEQUENCE [LARGE SCALE GENOMIC DNA]</scope>
    <source>
        <strain evidence="1 2">Sanger_23</strain>
    </source>
</reference>
<dbReference type="Proteomes" id="UP001652409">
    <property type="component" value="Unassembled WGS sequence"/>
</dbReference>
<keyword evidence="1" id="KW-0645">Protease</keyword>
<dbReference type="GO" id="GO:0008233">
    <property type="term" value="F:peptidase activity"/>
    <property type="evidence" value="ECO:0007669"/>
    <property type="project" value="UniProtKB-KW"/>
</dbReference>
<organism evidence="1 2">
    <name type="scientific">Blautia ammoniilytica</name>
    <dbReference type="NCBI Taxonomy" id="2981782"/>
    <lineage>
        <taxon>Bacteria</taxon>
        <taxon>Bacillati</taxon>
        <taxon>Bacillota</taxon>
        <taxon>Clostridia</taxon>
        <taxon>Lachnospirales</taxon>
        <taxon>Lachnospiraceae</taxon>
        <taxon>Blautia</taxon>
    </lineage>
</organism>
<protein>
    <submittedName>
        <fullName evidence="1">Phage protease</fullName>
    </submittedName>
</protein>
<dbReference type="EMBL" id="JAOQJL010000056">
    <property type="protein sequence ID" value="MCU6767190.1"/>
    <property type="molecule type" value="Genomic_DNA"/>
</dbReference>